<dbReference type="GO" id="GO:0009274">
    <property type="term" value="C:peptidoglycan-based cell wall"/>
    <property type="evidence" value="ECO:0007669"/>
    <property type="project" value="InterPro"/>
</dbReference>
<dbReference type="InterPro" id="IPR036950">
    <property type="entry name" value="PBP_transglycosylase"/>
</dbReference>
<comment type="similarity">
    <text evidence="11">Belongs to the glycosyltransferase 51 family.</text>
</comment>
<dbReference type="Gene3D" id="1.10.3810.10">
    <property type="entry name" value="Biosynthetic peptidoglycan transglycosylase-like"/>
    <property type="match status" value="1"/>
</dbReference>
<keyword evidence="7 11" id="KW-0573">Peptidoglycan synthesis</keyword>
<keyword evidence="4 11" id="KW-0808">Transferase</keyword>
<gene>
    <name evidence="11 13" type="primary">mtgA</name>
    <name evidence="13" type="ORF">PUV54_10200</name>
</gene>
<keyword evidence="14" id="KW-1185">Reference proteome</keyword>
<keyword evidence="6 11" id="KW-0133">Cell shape</keyword>
<evidence type="ECO:0000256" key="11">
    <source>
        <dbReference type="HAMAP-Rule" id="MF_00766"/>
    </source>
</evidence>
<dbReference type="GO" id="GO:0016763">
    <property type="term" value="F:pentosyltransferase activity"/>
    <property type="evidence" value="ECO:0007669"/>
    <property type="project" value="InterPro"/>
</dbReference>
<dbReference type="HAMAP" id="MF_00766">
    <property type="entry name" value="PGT_MtgA"/>
    <property type="match status" value="1"/>
</dbReference>
<dbReference type="EC" id="2.4.99.28" evidence="11"/>
<reference evidence="13" key="1">
    <citation type="submission" date="2023-02" db="EMBL/GenBank/DDBJ databases">
        <title>Genome sequence of Hyphococcus flavus.</title>
        <authorList>
            <person name="Rong J.-C."/>
            <person name="Zhao Q."/>
            <person name="Yi M."/>
            <person name="Wu J.-Y."/>
        </authorList>
    </citation>
    <scope>NUCLEOTIDE SEQUENCE</scope>
    <source>
        <strain evidence="13">MCCC 1K03223</strain>
    </source>
</reference>
<evidence type="ECO:0000313" key="13">
    <source>
        <dbReference type="EMBL" id="WDI30329.1"/>
    </source>
</evidence>
<feature type="domain" description="Glycosyl transferase family 51" evidence="12">
    <location>
        <begin position="67"/>
        <end position="233"/>
    </location>
</feature>
<evidence type="ECO:0000256" key="7">
    <source>
        <dbReference type="ARBA" id="ARBA00022984"/>
    </source>
</evidence>
<keyword evidence="10 11" id="KW-0961">Cell wall biogenesis/degradation</keyword>
<evidence type="ECO:0000256" key="9">
    <source>
        <dbReference type="ARBA" id="ARBA00023136"/>
    </source>
</evidence>
<dbReference type="Proteomes" id="UP001214043">
    <property type="component" value="Chromosome"/>
</dbReference>
<dbReference type="KEGG" id="hfl:PUV54_10200"/>
<evidence type="ECO:0000256" key="4">
    <source>
        <dbReference type="ARBA" id="ARBA00022679"/>
    </source>
</evidence>
<protein>
    <recommendedName>
        <fullName evidence="11">Biosynthetic peptidoglycan transglycosylase</fullName>
        <ecNumber evidence="11">2.4.99.28</ecNumber>
    </recommendedName>
    <alternativeName>
        <fullName evidence="11">Glycan polymerase</fullName>
    </alternativeName>
    <alternativeName>
        <fullName evidence="11">Peptidoglycan glycosyltransferase MtgA</fullName>
        <shortName evidence="11">PGT</shortName>
    </alternativeName>
</protein>
<evidence type="ECO:0000256" key="8">
    <source>
        <dbReference type="ARBA" id="ARBA00022989"/>
    </source>
</evidence>
<name>A0AAF0CEK4_9PROT</name>
<evidence type="ECO:0000313" key="14">
    <source>
        <dbReference type="Proteomes" id="UP001214043"/>
    </source>
</evidence>
<comment type="function">
    <text evidence="11">Peptidoglycan polymerase that catalyzes glycan chain elongation from lipid-linked precursors.</text>
</comment>
<dbReference type="PANTHER" id="PTHR30400">
    <property type="entry name" value="MONOFUNCTIONAL BIOSYNTHETIC PEPTIDOGLYCAN TRANSGLYCOSYLASE"/>
    <property type="match status" value="1"/>
</dbReference>
<comment type="pathway">
    <text evidence="11">Cell wall biogenesis; peptidoglycan biosynthesis.</text>
</comment>
<keyword evidence="8 11" id="KW-1133">Transmembrane helix</keyword>
<proteinExistence type="inferred from homology"/>
<evidence type="ECO:0000256" key="3">
    <source>
        <dbReference type="ARBA" id="ARBA00022676"/>
    </source>
</evidence>
<dbReference type="SUPFAM" id="SSF53955">
    <property type="entry name" value="Lysozyme-like"/>
    <property type="match status" value="1"/>
</dbReference>
<dbReference type="GO" id="GO:0008360">
    <property type="term" value="P:regulation of cell shape"/>
    <property type="evidence" value="ECO:0007669"/>
    <property type="project" value="UniProtKB-KW"/>
</dbReference>
<keyword evidence="1 11" id="KW-1003">Cell membrane</keyword>
<dbReference type="GO" id="GO:0009252">
    <property type="term" value="P:peptidoglycan biosynthetic process"/>
    <property type="evidence" value="ECO:0007669"/>
    <property type="project" value="UniProtKB-UniRule"/>
</dbReference>
<organism evidence="13 14">
    <name type="scientific">Hyphococcus flavus</name>
    <dbReference type="NCBI Taxonomy" id="1866326"/>
    <lineage>
        <taxon>Bacteria</taxon>
        <taxon>Pseudomonadati</taxon>
        <taxon>Pseudomonadota</taxon>
        <taxon>Alphaproteobacteria</taxon>
        <taxon>Parvularculales</taxon>
        <taxon>Parvularculaceae</taxon>
        <taxon>Hyphococcus</taxon>
    </lineage>
</organism>
<dbReference type="GO" id="GO:0071555">
    <property type="term" value="P:cell wall organization"/>
    <property type="evidence" value="ECO:0007669"/>
    <property type="project" value="UniProtKB-KW"/>
</dbReference>
<evidence type="ECO:0000256" key="10">
    <source>
        <dbReference type="ARBA" id="ARBA00023316"/>
    </source>
</evidence>
<evidence type="ECO:0000259" key="12">
    <source>
        <dbReference type="Pfam" id="PF00912"/>
    </source>
</evidence>
<dbReference type="PANTHER" id="PTHR30400:SF0">
    <property type="entry name" value="BIOSYNTHETIC PEPTIDOGLYCAN TRANSGLYCOSYLASE"/>
    <property type="match status" value="1"/>
</dbReference>
<dbReference type="Pfam" id="PF00912">
    <property type="entry name" value="Transgly"/>
    <property type="match status" value="1"/>
</dbReference>
<keyword evidence="2 11" id="KW-0997">Cell inner membrane</keyword>
<dbReference type="InterPro" id="IPR011812">
    <property type="entry name" value="Pep_trsgly"/>
</dbReference>
<evidence type="ECO:0000256" key="6">
    <source>
        <dbReference type="ARBA" id="ARBA00022960"/>
    </source>
</evidence>
<evidence type="ECO:0000256" key="1">
    <source>
        <dbReference type="ARBA" id="ARBA00022475"/>
    </source>
</evidence>
<dbReference type="GO" id="GO:0005886">
    <property type="term" value="C:plasma membrane"/>
    <property type="evidence" value="ECO:0007669"/>
    <property type="project" value="UniProtKB-SubCell"/>
</dbReference>
<dbReference type="AlphaFoldDB" id="A0AAF0CEK4"/>
<dbReference type="GO" id="GO:0008955">
    <property type="term" value="F:peptidoglycan glycosyltransferase activity"/>
    <property type="evidence" value="ECO:0007669"/>
    <property type="project" value="UniProtKB-UniRule"/>
</dbReference>
<dbReference type="NCBIfam" id="TIGR02070">
    <property type="entry name" value="mono_pep_trsgly"/>
    <property type="match status" value="1"/>
</dbReference>
<dbReference type="RefSeq" id="WP_274492128.1">
    <property type="nucleotide sequence ID" value="NZ_CP118166.1"/>
</dbReference>
<dbReference type="InterPro" id="IPR001264">
    <property type="entry name" value="Glyco_trans_51"/>
</dbReference>
<comment type="subcellular location">
    <subcellularLocation>
        <location evidence="11">Cell inner membrane</location>
        <topology evidence="11">Single-pass membrane protein</topology>
    </subcellularLocation>
</comment>
<accession>A0AAF0CEK4</accession>
<keyword evidence="9 11" id="KW-0472">Membrane</keyword>
<keyword evidence="3 11" id="KW-0328">Glycosyltransferase</keyword>
<comment type="catalytic activity">
    <reaction evidence="11">
        <text>[GlcNAc-(1-&gt;4)-Mur2Ac(oyl-L-Ala-gamma-D-Glu-L-Lys-D-Ala-D-Ala)](n)-di-trans,octa-cis-undecaprenyl diphosphate + beta-D-GlcNAc-(1-&gt;4)-Mur2Ac(oyl-L-Ala-gamma-D-Glu-L-Lys-D-Ala-D-Ala)-di-trans,octa-cis-undecaprenyl diphosphate = [GlcNAc-(1-&gt;4)-Mur2Ac(oyl-L-Ala-gamma-D-Glu-L-Lys-D-Ala-D-Ala)](n+1)-di-trans,octa-cis-undecaprenyl diphosphate + di-trans,octa-cis-undecaprenyl diphosphate + H(+)</text>
        <dbReference type="Rhea" id="RHEA:23708"/>
        <dbReference type="Rhea" id="RHEA-COMP:9602"/>
        <dbReference type="Rhea" id="RHEA-COMP:9603"/>
        <dbReference type="ChEBI" id="CHEBI:15378"/>
        <dbReference type="ChEBI" id="CHEBI:58405"/>
        <dbReference type="ChEBI" id="CHEBI:60033"/>
        <dbReference type="ChEBI" id="CHEBI:78435"/>
        <dbReference type="EC" id="2.4.99.28"/>
    </reaction>
</comment>
<sequence length="248" mass="27314">MALTAPKRKRKRRSKKKKLQSRLKRYAIAAGLAVVALFAFSVLWAGVYRVAPPPGTLVMAARGLGGDKVNKQWVRLEDISPHLVTAVIAAEDTRFCLHNGIDFEAIDKALAESKNGGRLRGASTISQQTAKNAFFWNGGGWVRKGGEAWMTVLIETLWPKRRIMEVYLNVAEWGDGIFGAEAAAQSRFGKSAKDLNAYEAALLASVLPSPDKWRVDPPGPYVRKRSGTVRARMNVVRRDGLDACVTKH</sequence>
<keyword evidence="5 11" id="KW-0812">Transmembrane</keyword>
<dbReference type="InterPro" id="IPR023346">
    <property type="entry name" value="Lysozyme-like_dom_sf"/>
</dbReference>
<dbReference type="EMBL" id="CP118166">
    <property type="protein sequence ID" value="WDI30329.1"/>
    <property type="molecule type" value="Genomic_DNA"/>
</dbReference>
<evidence type="ECO:0000256" key="5">
    <source>
        <dbReference type="ARBA" id="ARBA00022692"/>
    </source>
</evidence>
<evidence type="ECO:0000256" key="2">
    <source>
        <dbReference type="ARBA" id="ARBA00022519"/>
    </source>
</evidence>